<accession>A0A4Y2U2D5</accession>
<evidence type="ECO:0000313" key="2">
    <source>
        <dbReference type="EMBL" id="GBO06144.1"/>
    </source>
</evidence>
<protein>
    <submittedName>
        <fullName evidence="2">Uncharacterized protein</fullName>
    </submittedName>
</protein>
<feature type="region of interest" description="Disordered" evidence="1">
    <location>
        <begin position="86"/>
        <end position="110"/>
    </location>
</feature>
<sequence>MDLSHSISEDLKYYLPLIVNEVPLVTPIPDSKEDCGKVAISLSICCPRKHFRANRFGNHCRKIYIGKLFMNYLTDKDFEGELAHIRARRGGTRQTPRSQPGGEPLSPAEHSAYQFEELQRSATGGARRCAGEWEWTSAATFVQVAK</sequence>
<keyword evidence="3" id="KW-1185">Reference proteome</keyword>
<organism evidence="2 3">
    <name type="scientific">Araneus ventricosus</name>
    <name type="common">Orbweaver spider</name>
    <name type="synonym">Epeira ventricosa</name>
    <dbReference type="NCBI Taxonomy" id="182803"/>
    <lineage>
        <taxon>Eukaryota</taxon>
        <taxon>Metazoa</taxon>
        <taxon>Ecdysozoa</taxon>
        <taxon>Arthropoda</taxon>
        <taxon>Chelicerata</taxon>
        <taxon>Arachnida</taxon>
        <taxon>Araneae</taxon>
        <taxon>Araneomorphae</taxon>
        <taxon>Entelegynae</taxon>
        <taxon>Araneoidea</taxon>
        <taxon>Araneidae</taxon>
        <taxon>Araneus</taxon>
    </lineage>
</organism>
<reference evidence="2 3" key="1">
    <citation type="journal article" date="2019" name="Sci. Rep.">
        <title>Orb-weaving spider Araneus ventricosus genome elucidates the spidroin gene catalogue.</title>
        <authorList>
            <person name="Kono N."/>
            <person name="Nakamura H."/>
            <person name="Ohtoshi R."/>
            <person name="Moran D.A.P."/>
            <person name="Shinohara A."/>
            <person name="Yoshida Y."/>
            <person name="Fujiwara M."/>
            <person name="Mori M."/>
            <person name="Tomita M."/>
            <person name="Arakawa K."/>
        </authorList>
    </citation>
    <scope>NUCLEOTIDE SEQUENCE [LARGE SCALE GENOMIC DNA]</scope>
</reference>
<dbReference type="AlphaFoldDB" id="A0A4Y2U2D5"/>
<evidence type="ECO:0000256" key="1">
    <source>
        <dbReference type="SAM" id="MobiDB-lite"/>
    </source>
</evidence>
<dbReference type="Proteomes" id="UP000499080">
    <property type="component" value="Unassembled WGS sequence"/>
</dbReference>
<evidence type="ECO:0000313" key="3">
    <source>
        <dbReference type="Proteomes" id="UP000499080"/>
    </source>
</evidence>
<comment type="caution">
    <text evidence="2">The sequence shown here is derived from an EMBL/GenBank/DDBJ whole genome shotgun (WGS) entry which is preliminary data.</text>
</comment>
<gene>
    <name evidence="2" type="ORF">AVEN_202495_1</name>
</gene>
<proteinExistence type="predicted"/>
<dbReference type="EMBL" id="BGPR01032564">
    <property type="protein sequence ID" value="GBO06144.1"/>
    <property type="molecule type" value="Genomic_DNA"/>
</dbReference>
<name>A0A4Y2U2D5_ARAVE</name>